<dbReference type="GO" id="GO:0003676">
    <property type="term" value="F:nucleic acid binding"/>
    <property type="evidence" value="ECO:0007669"/>
    <property type="project" value="InterPro"/>
</dbReference>
<dbReference type="EMBL" id="BGPR01000549">
    <property type="protein sequence ID" value="GBM25957.1"/>
    <property type="molecule type" value="Genomic_DNA"/>
</dbReference>
<evidence type="ECO:0000313" key="3">
    <source>
        <dbReference type="Proteomes" id="UP000499080"/>
    </source>
</evidence>
<gene>
    <name evidence="2" type="ORF">AVEN_94394_1</name>
</gene>
<dbReference type="PANTHER" id="PTHR37984">
    <property type="entry name" value="PROTEIN CBG26694"/>
    <property type="match status" value="1"/>
</dbReference>
<name>A0A4Y2EB14_ARAVE</name>
<protein>
    <recommendedName>
        <fullName evidence="1">Integrase catalytic domain-containing protein</fullName>
    </recommendedName>
</protein>
<keyword evidence="3" id="KW-1185">Reference proteome</keyword>
<reference evidence="2 3" key="1">
    <citation type="journal article" date="2019" name="Sci. Rep.">
        <title>Orb-weaving spider Araneus ventricosus genome elucidates the spidroin gene catalogue.</title>
        <authorList>
            <person name="Kono N."/>
            <person name="Nakamura H."/>
            <person name="Ohtoshi R."/>
            <person name="Moran D.A.P."/>
            <person name="Shinohara A."/>
            <person name="Yoshida Y."/>
            <person name="Fujiwara M."/>
            <person name="Mori M."/>
            <person name="Tomita M."/>
            <person name="Arakawa K."/>
        </authorList>
    </citation>
    <scope>NUCLEOTIDE SEQUENCE [LARGE SCALE GENOMIC DNA]</scope>
</reference>
<dbReference type="InterPro" id="IPR001584">
    <property type="entry name" value="Integrase_cat-core"/>
</dbReference>
<dbReference type="InterPro" id="IPR036397">
    <property type="entry name" value="RNaseH_sf"/>
</dbReference>
<dbReference type="GO" id="GO:0015074">
    <property type="term" value="P:DNA integration"/>
    <property type="evidence" value="ECO:0007669"/>
    <property type="project" value="InterPro"/>
</dbReference>
<evidence type="ECO:0000313" key="2">
    <source>
        <dbReference type="EMBL" id="GBM25957.1"/>
    </source>
</evidence>
<dbReference type="PROSITE" id="PS50994">
    <property type="entry name" value="INTEGRASE"/>
    <property type="match status" value="1"/>
</dbReference>
<organism evidence="2 3">
    <name type="scientific">Araneus ventricosus</name>
    <name type="common">Orbweaver spider</name>
    <name type="synonym">Epeira ventricosa</name>
    <dbReference type="NCBI Taxonomy" id="182803"/>
    <lineage>
        <taxon>Eukaryota</taxon>
        <taxon>Metazoa</taxon>
        <taxon>Ecdysozoa</taxon>
        <taxon>Arthropoda</taxon>
        <taxon>Chelicerata</taxon>
        <taxon>Arachnida</taxon>
        <taxon>Araneae</taxon>
        <taxon>Araneomorphae</taxon>
        <taxon>Entelegynae</taxon>
        <taxon>Araneoidea</taxon>
        <taxon>Araneidae</taxon>
        <taxon>Araneus</taxon>
    </lineage>
</organism>
<dbReference type="SUPFAM" id="SSF53098">
    <property type="entry name" value="Ribonuclease H-like"/>
    <property type="match status" value="1"/>
</dbReference>
<feature type="domain" description="Integrase catalytic" evidence="1">
    <location>
        <begin position="1"/>
        <end position="74"/>
    </location>
</feature>
<dbReference type="PANTHER" id="PTHR37984:SF12">
    <property type="entry name" value="RIBONUCLEASE H"/>
    <property type="match status" value="1"/>
</dbReference>
<proteinExistence type="predicted"/>
<dbReference type="AlphaFoldDB" id="A0A4Y2EB14"/>
<evidence type="ECO:0000259" key="1">
    <source>
        <dbReference type="PROSITE" id="PS50994"/>
    </source>
</evidence>
<dbReference type="OrthoDB" id="6419861at2759"/>
<dbReference type="InterPro" id="IPR050951">
    <property type="entry name" value="Retrovirus_Pol_polyprotein"/>
</dbReference>
<comment type="caution">
    <text evidence="2">The sequence shown here is derived from an EMBL/GenBank/DDBJ whole genome shotgun (WGS) entry which is preliminary data.</text>
</comment>
<dbReference type="InterPro" id="IPR012337">
    <property type="entry name" value="RNaseH-like_sf"/>
</dbReference>
<sequence length="146" mass="16199">MSTNSTCSATCSCSSVGGYYKAMVKDSVASNNGTSEEFQNFLSRNGIKHILVVPYHPSSNGQAERVVQTTKDALKRIITGNWNQRLTQHITTSATTGFSPAELLMKRRLRTVLDPLHSDLVEDRKRKNEVARPAFIKGPVKIIFTK</sequence>
<accession>A0A4Y2EB14</accession>
<dbReference type="Proteomes" id="UP000499080">
    <property type="component" value="Unassembled WGS sequence"/>
</dbReference>
<dbReference type="Gene3D" id="3.30.420.10">
    <property type="entry name" value="Ribonuclease H-like superfamily/Ribonuclease H"/>
    <property type="match status" value="1"/>
</dbReference>